<accession>A0A366S368</accession>
<evidence type="ECO:0000313" key="3">
    <source>
        <dbReference type="Proteomes" id="UP000253153"/>
    </source>
</evidence>
<evidence type="ECO:0000256" key="1">
    <source>
        <dbReference type="SAM" id="MobiDB-lite"/>
    </source>
</evidence>
<dbReference type="OrthoDB" id="2993351at2759"/>
<dbReference type="GeneID" id="41993393"/>
<proteinExistence type="predicted"/>
<organism evidence="2 3">
    <name type="scientific">Fusarium coffeatum</name>
    <dbReference type="NCBI Taxonomy" id="231269"/>
    <lineage>
        <taxon>Eukaryota</taxon>
        <taxon>Fungi</taxon>
        <taxon>Dikarya</taxon>
        <taxon>Ascomycota</taxon>
        <taxon>Pezizomycotina</taxon>
        <taxon>Sordariomycetes</taxon>
        <taxon>Hypocreomycetidae</taxon>
        <taxon>Hypocreales</taxon>
        <taxon>Nectriaceae</taxon>
        <taxon>Fusarium</taxon>
        <taxon>Fusarium incarnatum-equiseti species complex</taxon>
    </lineage>
</organism>
<dbReference type="AlphaFoldDB" id="A0A366S368"/>
<dbReference type="RefSeq" id="XP_031017797.1">
    <property type="nucleotide sequence ID" value="XM_031158097.1"/>
</dbReference>
<feature type="compositionally biased region" description="Basic and acidic residues" evidence="1">
    <location>
        <begin position="113"/>
        <end position="135"/>
    </location>
</feature>
<comment type="caution">
    <text evidence="2">The sequence shown here is derived from an EMBL/GenBank/DDBJ whole genome shotgun (WGS) entry which is preliminary data.</text>
</comment>
<feature type="region of interest" description="Disordered" evidence="1">
    <location>
        <begin position="1"/>
        <end position="177"/>
    </location>
</feature>
<gene>
    <name evidence="2" type="ORF">FIESC28_03948</name>
</gene>
<sequence>MDISRKRKLDDVAMADSSENNQVNRPAKQWKATVPMLGDRGTGGNGFNEQRNDMRLNRPPQQWKVTLSIPDTRRTEGKDTNNREEKQSDTHEDEASQEQEKDTTVTEVNWTSNEDKIAEQRQDDTSTRDEDKESTGSEPLTMKTDWTTDAETTPEDVTAPLSEDSLDGHKEQEQNQEREKVWIPTMIMTDTNKEDLGPYMAAGIITICLRNVDLYTVKLGDAIHQQYHVHLRIHEAFHECWKRVASHLAARRCNNHGIPHAFRTEKRKYYSFKWPAVSFKINDPEDKEKLVGFGQETFQNLHPHHIRALVRMFCCLRIRGMMLNSPKLHELRLWVRFGSMSPPNESMNMALNRFAYFDQLWRAAPSRMARWARIMGASLAIMHWKCNLDAHGVNFKIARISRHFVGLVLTNFKGVQPFDQEAPCAQSLALRIVSNPVWPRPVSAFLPQQTQCTELIDFVWKSFSDAYLSASKKLLWKHESEHVQGLPTSVLSWVCQLGAI</sequence>
<name>A0A366S368_9HYPO</name>
<reference evidence="2 3" key="1">
    <citation type="submission" date="2018-06" db="EMBL/GenBank/DDBJ databases">
        <title>Fusarium incarnatum-equiseti species complex species 28.</title>
        <authorList>
            <person name="Gardiner D.M."/>
        </authorList>
    </citation>
    <scope>NUCLEOTIDE SEQUENCE [LARGE SCALE GENOMIC DNA]</scope>
    <source>
        <strain evidence="2 3">FIESC_28</strain>
    </source>
</reference>
<evidence type="ECO:0000313" key="2">
    <source>
        <dbReference type="EMBL" id="RBR23206.1"/>
    </source>
</evidence>
<keyword evidence="3" id="KW-1185">Reference proteome</keyword>
<dbReference type="EMBL" id="QKXC01000079">
    <property type="protein sequence ID" value="RBR23206.1"/>
    <property type="molecule type" value="Genomic_DNA"/>
</dbReference>
<feature type="compositionally biased region" description="Basic and acidic residues" evidence="1">
    <location>
        <begin position="166"/>
        <end position="177"/>
    </location>
</feature>
<protein>
    <submittedName>
        <fullName evidence="2">Uncharacterized protein</fullName>
    </submittedName>
</protein>
<feature type="compositionally biased region" description="Basic and acidic residues" evidence="1">
    <location>
        <begin position="71"/>
        <end position="104"/>
    </location>
</feature>
<dbReference type="Proteomes" id="UP000253153">
    <property type="component" value="Unassembled WGS sequence"/>
</dbReference>